<dbReference type="InParanoid" id="A0A2T3AWT9"/>
<dbReference type="RefSeq" id="XP_024719120.1">
    <property type="nucleotide sequence ID" value="XM_024865731.1"/>
</dbReference>
<protein>
    <recommendedName>
        <fullName evidence="2">C2H2-type domain-containing protein</fullName>
    </recommendedName>
</protein>
<dbReference type="AlphaFoldDB" id="A0A2T3AWT9"/>
<dbReference type="PROSITE" id="PS50157">
    <property type="entry name" value="ZINC_FINGER_C2H2_2"/>
    <property type="match status" value="1"/>
</dbReference>
<dbReference type="InterPro" id="IPR013087">
    <property type="entry name" value="Znf_C2H2_type"/>
</dbReference>
<proteinExistence type="predicted"/>
<sequence length="218" mass="24127">MSYIPLKQQVEQVWEGYLNAASQNFHLRAHEDGILQGENAPKEQLASGGDAPATIEQGMPLENKDIRQVRFFEDVRLVRHMFDIVVKTMSPQPGPTLQAQAPLPMANSQVTSRPSILMAEVPSNKMIVEHPKSSGIYYVLDCALCGRHFHNAQSLYAHINQTDAAHQSILMGEKKFAKAVAVCGFRIDDATMEAVKEHNAYAEALFNAPSNQGSTHED</sequence>
<evidence type="ECO:0000259" key="2">
    <source>
        <dbReference type="PROSITE" id="PS50157"/>
    </source>
</evidence>
<dbReference type="Proteomes" id="UP000241818">
    <property type="component" value="Unassembled WGS sequence"/>
</dbReference>
<evidence type="ECO:0000256" key="1">
    <source>
        <dbReference type="PROSITE-ProRule" id="PRU00042"/>
    </source>
</evidence>
<reference evidence="3 4" key="1">
    <citation type="journal article" date="2018" name="New Phytol.">
        <title>Comparative genomics and transcriptomics depict ericoid mycorrhizal fungi as versatile saprotrophs and plant mutualists.</title>
        <authorList>
            <person name="Martino E."/>
            <person name="Morin E."/>
            <person name="Grelet G.A."/>
            <person name="Kuo A."/>
            <person name="Kohler A."/>
            <person name="Daghino S."/>
            <person name="Barry K.W."/>
            <person name="Cichocki N."/>
            <person name="Clum A."/>
            <person name="Dockter R.B."/>
            <person name="Hainaut M."/>
            <person name="Kuo R.C."/>
            <person name="LaButti K."/>
            <person name="Lindahl B.D."/>
            <person name="Lindquist E.A."/>
            <person name="Lipzen A."/>
            <person name="Khouja H.R."/>
            <person name="Magnuson J."/>
            <person name="Murat C."/>
            <person name="Ohm R.A."/>
            <person name="Singer S.W."/>
            <person name="Spatafora J.W."/>
            <person name="Wang M."/>
            <person name="Veneault-Fourrey C."/>
            <person name="Henrissat B."/>
            <person name="Grigoriev I.V."/>
            <person name="Martin F.M."/>
            <person name="Perotto S."/>
        </authorList>
    </citation>
    <scope>NUCLEOTIDE SEQUENCE [LARGE SCALE GENOMIC DNA]</scope>
    <source>
        <strain evidence="3 4">ATCC 22711</strain>
    </source>
</reference>
<organism evidence="3 4">
    <name type="scientific">Amorphotheca resinae ATCC 22711</name>
    <dbReference type="NCBI Taxonomy" id="857342"/>
    <lineage>
        <taxon>Eukaryota</taxon>
        <taxon>Fungi</taxon>
        <taxon>Dikarya</taxon>
        <taxon>Ascomycota</taxon>
        <taxon>Pezizomycotina</taxon>
        <taxon>Leotiomycetes</taxon>
        <taxon>Helotiales</taxon>
        <taxon>Amorphothecaceae</taxon>
        <taxon>Amorphotheca</taxon>
    </lineage>
</organism>
<dbReference type="EMBL" id="KZ679014">
    <property type="protein sequence ID" value="PSS13129.1"/>
    <property type="molecule type" value="Genomic_DNA"/>
</dbReference>
<dbReference type="GO" id="GO:0008270">
    <property type="term" value="F:zinc ion binding"/>
    <property type="evidence" value="ECO:0007669"/>
    <property type="project" value="UniProtKB-KW"/>
</dbReference>
<name>A0A2T3AWT9_AMORE</name>
<keyword evidence="1" id="KW-0863">Zinc-finger</keyword>
<dbReference type="GeneID" id="36573812"/>
<evidence type="ECO:0000313" key="4">
    <source>
        <dbReference type="Proteomes" id="UP000241818"/>
    </source>
</evidence>
<keyword evidence="1" id="KW-0862">Zinc</keyword>
<keyword evidence="4" id="KW-1185">Reference proteome</keyword>
<feature type="domain" description="C2H2-type" evidence="2">
    <location>
        <begin position="140"/>
        <end position="166"/>
    </location>
</feature>
<accession>A0A2T3AWT9</accession>
<gene>
    <name evidence="3" type="ORF">M430DRAFT_278154</name>
</gene>
<evidence type="ECO:0000313" key="3">
    <source>
        <dbReference type="EMBL" id="PSS13129.1"/>
    </source>
</evidence>
<keyword evidence="1" id="KW-0479">Metal-binding</keyword>